<name>A0ACB8C468_DERSI</name>
<keyword evidence="2" id="KW-1185">Reference proteome</keyword>
<evidence type="ECO:0000313" key="2">
    <source>
        <dbReference type="Proteomes" id="UP000821865"/>
    </source>
</evidence>
<dbReference type="Proteomes" id="UP000821865">
    <property type="component" value="Chromosome 9"/>
</dbReference>
<evidence type="ECO:0000313" key="1">
    <source>
        <dbReference type="EMBL" id="KAH7933638.1"/>
    </source>
</evidence>
<reference evidence="1" key="1">
    <citation type="submission" date="2020-05" db="EMBL/GenBank/DDBJ databases">
        <title>Large-scale comparative analyses of tick genomes elucidate their genetic diversity and vector capacities.</title>
        <authorList>
            <person name="Jia N."/>
            <person name="Wang J."/>
            <person name="Shi W."/>
            <person name="Du L."/>
            <person name="Sun Y."/>
            <person name="Zhan W."/>
            <person name="Jiang J."/>
            <person name="Wang Q."/>
            <person name="Zhang B."/>
            <person name="Ji P."/>
            <person name="Sakyi L.B."/>
            <person name="Cui X."/>
            <person name="Yuan T."/>
            <person name="Jiang B."/>
            <person name="Yang W."/>
            <person name="Lam T.T.-Y."/>
            <person name="Chang Q."/>
            <person name="Ding S."/>
            <person name="Wang X."/>
            <person name="Zhu J."/>
            <person name="Ruan X."/>
            <person name="Zhao L."/>
            <person name="Wei J."/>
            <person name="Que T."/>
            <person name="Du C."/>
            <person name="Cheng J."/>
            <person name="Dai P."/>
            <person name="Han X."/>
            <person name="Huang E."/>
            <person name="Gao Y."/>
            <person name="Liu J."/>
            <person name="Shao H."/>
            <person name="Ye R."/>
            <person name="Li L."/>
            <person name="Wei W."/>
            <person name="Wang X."/>
            <person name="Wang C."/>
            <person name="Yang T."/>
            <person name="Huo Q."/>
            <person name="Li W."/>
            <person name="Guo W."/>
            <person name="Chen H."/>
            <person name="Zhou L."/>
            <person name="Ni X."/>
            <person name="Tian J."/>
            <person name="Zhou Y."/>
            <person name="Sheng Y."/>
            <person name="Liu T."/>
            <person name="Pan Y."/>
            <person name="Xia L."/>
            <person name="Li J."/>
            <person name="Zhao F."/>
            <person name="Cao W."/>
        </authorList>
    </citation>
    <scope>NUCLEOTIDE SEQUENCE</scope>
    <source>
        <strain evidence="1">Dsil-2018</strain>
    </source>
</reference>
<protein>
    <submittedName>
        <fullName evidence="1">Uncharacterized protein</fullName>
    </submittedName>
</protein>
<sequence>MGEITQAPTMDQEPSKDNGDGAWFLVARKSKKHVQATSSLPPNMEPTQQGEPHGTLWKKGSQLPPLPIDLTAVFRPRDGLNQGELPQHFIDRALGTAAQLNERTLNQLIIRIRREQNVADVSTTDEDLATRLQLIKAICLANKEVEGQAYAAAADASCKGIISCIDRNTTPTTLMNF</sequence>
<accession>A0ACB8C468</accession>
<dbReference type="EMBL" id="CM023478">
    <property type="protein sequence ID" value="KAH7933638.1"/>
    <property type="molecule type" value="Genomic_DNA"/>
</dbReference>
<proteinExistence type="predicted"/>
<organism evidence="1 2">
    <name type="scientific">Dermacentor silvarum</name>
    <name type="common">Tick</name>
    <dbReference type="NCBI Taxonomy" id="543639"/>
    <lineage>
        <taxon>Eukaryota</taxon>
        <taxon>Metazoa</taxon>
        <taxon>Ecdysozoa</taxon>
        <taxon>Arthropoda</taxon>
        <taxon>Chelicerata</taxon>
        <taxon>Arachnida</taxon>
        <taxon>Acari</taxon>
        <taxon>Parasitiformes</taxon>
        <taxon>Ixodida</taxon>
        <taxon>Ixodoidea</taxon>
        <taxon>Ixodidae</taxon>
        <taxon>Rhipicephalinae</taxon>
        <taxon>Dermacentor</taxon>
    </lineage>
</organism>
<gene>
    <name evidence="1" type="ORF">HPB49_014628</name>
</gene>
<comment type="caution">
    <text evidence="1">The sequence shown here is derived from an EMBL/GenBank/DDBJ whole genome shotgun (WGS) entry which is preliminary data.</text>
</comment>